<dbReference type="AlphaFoldDB" id="A0A3N6PY74"/>
<proteinExistence type="predicted"/>
<comment type="caution">
    <text evidence="2">The sequence shown here is derived from an EMBL/GenBank/DDBJ whole genome shotgun (WGS) entry which is preliminary data.</text>
</comment>
<accession>A0A3N6PY74</accession>
<protein>
    <submittedName>
        <fullName evidence="2">Uncharacterized protein</fullName>
    </submittedName>
</protein>
<dbReference type="Proteomes" id="UP000272778">
    <property type="component" value="Unassembled WGS sequence"/>
</dbReference>
<evidence type="ECO:0000313" key="3">
    <source>
        <dbReference type="Proteomes" id="UP000272778"/>
    </source>
</evidence>
<evidence type="ECO:0000256" key="1">
    <source>
        <dbReference type="SAM" id="MobiDB-lite"/>
    </source>
</evidence>
<feature type="region of interest" description="Disordered" evidence="1">
    <location>
        <begin position="59"/>
        <end position="100"/>
    </location>
</feature>
<evidence type="ECO:0000313" key="2">
    <source>
        <dbReference type="EMBL" id="RQH05006.1"/>
    </source>
</evidence>
<dbReference type="EMBL" id="RQIS01000011">
    <property type="protein sequence ID" value="RQH05006.1"/>
    <property type="molecule type" value="Genomic_DNA"/>
</dbReference>
<gene>
    <name evidence="2" type="ORF">D1Y85_16485</name>
</gene>
<reference evidence="2 3" key="1">
    <citation type="submission" date="2018-11" db="EMBL/GenBank/DDBJ databases">
        <title>Paraburkholderia sp. DHOA04, isolated from soil.</title>
        <authorList>
            <person name="Gao Z.-H."/>
            <person name="Qiu L.-H."/>
            <person name="Fu J.-C."/>
        </authorList>
    </citation>
    <scope>NUCLEOTIDE SEQUENCE [LARGE SCALE GENOMIC DNA]</scope>
    <source>
        <strain evidence="2 3">DHOA04</strain>
    </source>
</reference>
<sequence length="100" mass="10586">MKGNDEVTTSYLEMTIRIDADAHPRLHAYLLAREPGKRRAAALKRLAEDALLLGDSAAPAAARGATNHRSARDEAAPNPPGVMASDVRSSLAQFLPGGKP</sequence>
<name>A0A3N6PY74_9BURK</name>
<dbReference type="RefSeq" id="WP_124152140.1">
    <property type="nucleotide sequence ID" value="NZ_RQIS01000011.1"/>
</dbReference>
<keyword evidence="3" id="KW-1185">Reference proteome</keyword>
<organism evidence="2 3">
    <name type="scientific">Paraburkholderia dinghuensis</name>
    <dbReference type="NCBI Taxonomy" id="2305225"/>
    <lineage>
        <taxon>Bacteria</taxon>
        <taxon>Pseudomonadati</taxon>
        <taxon>Pseudomonadota</taxon>
        <taxon>Betaproteobacteria</taxon>
        <taxon>Burkholderiales</taxon>
        <taxon>Burkholderiaceae</taxon>
        <taxon>Paraburkholderia</taxon>
    </lineage>
</organism>